<reference evidence="1" key="2">
    <citation type="submission" date="2015-02" db="UniProtKB">
        <authorList>
            <consortium name="EnsemblMetazoa"/>
        </authorList>
    </citation>
    <scope>IDENTIFICATION</scope>
</reference>
<sequence length="106" mass="11965">MKNHNFEMRIGNDPGPTVPSPPLAINSVCNSFNKSEYMETAEFEFLCNNPLDGQYITLQKIKEKTVAKYPICKTAGVEANAECVIYNTCCRPLQLAEVDVYVFEKH</sequence>
<dbReference type="EMBL" id="JH430617">
    <property type="status" value="NOT_ANNOTATED_CDS"/>
    <property type="molecule type" value="Genomic_DNA"/>
</dbReference>
<dbReference type="EnsemblMetazoa" id="SMAR001525-RA">
    <property type="protein sequence ID" value="SMAR001525-PA"/>
    <property type="gene ID" value="SMAR001525"/>
</dbReference>
<dbReference type="AlphaFoldDB" id="T1IKS1"/>
<dbReference type="HOGENOM" id="CLU_2226481_0_0_1"/>
<dbReference type="Gene3D" id="2.60.120.260">
    <property type="entry name" value="Galactose-binding domain-like"/>
    <property type="match status" value="1"/>
</dbReference>
<dbReference type="Proteomes" id="UP000014500">
    <property type="component" value="Unassembled WGS sequence"/>
</dbReference>
<organism evidence="1 2">
    <name type="scientific">Strigamia maritima</name>
    <name type="common">European centipede</name>
    <name type="synonym">Geophilus maritimus</name>
    <dbReference type="NCBI Taxonomy" id="126957"/>
    <lineage>
        <taxon>Eukaryota</taxon>
        <taxon>Metazoa</taxon>
        <taxon>Ecdysozoa</taxon>
        <taxon>Arthropoda</taxon>
        <taxon>Myriapoda</taxon>
        <taxon>Chilopoda</taxon>
        <taxon>Pleurostigmophora</taxon>
        <taxon>Geophilomorpha</taxon>
        <taxon>Linotaeniidae</taxon>
        <taxon>Strigamia</taxon>
    </lineage>
</organism>
<evidence type="ECO:0000313" key="2">
    <source>
        <dbReference type="Proteomes" id="UP000014500"/>
    </source>
</evidence>
<keyword evidence="2" id="KW-1185">Reference proteome</keyword>
<proteinExistence type="predicted"/>
<evidence type="ECO:0000313" key="1">
    <source>
        <dbReference type="EnsemblMetazoa" id="SMAR001525-PA"/>
    </source>
</evidence>
<protein>
    <submittedName>
        <fullName evidence="1">Uncharacterized protein</fullName>
    </submittedName>
</protein>
<reference evidence="2" key="1">
    <citation type="submission" date="2011-05" db="EMBL/GenBank/DDBJ databases">
        <authorList>
            <person name="Richards S.R."/>
            <person name="Qu J."/>
            <person name="Jiang H."/>
            <person name="Jhangiani S.N."/>
            <person name="Agravi P."/>
            <person name="Goodspeed R."/>
            <person name="Gross S."/>
            <person name="Mandapat C."/>
            <person name="Jackson L."/>
            <person name="Mathew T."/>
            <person name="Pu L."/>
            <person name="Thornton R."/>
            <person name="Saada N."/>
            <person name="Wilczek-Boney K.B."/>
            <person name="Lee S."/>
            <person name="Kovar C."/>
            <person name="Wu Y."/>
            <person name="Scherer S.E."/>
            <person name="Worley K.C."/>
            <person name="Muzny D.M."/>
            <person name="Gibbs R."/>
        </authorList>
    </citation>
    <scope>NUCLEOTIDE SEQUENCE</scope>
    <source>
        <strain evidence="2">Brora</strain>
    </source>
</reference>
<name>T1IKS1_STRMM</name>
<accession>T1IKS1</accession>